<sequence>MKNKLYKGIEPIIAVVILVAITLVIAIGVIGWIMGWWGTFGATESLKIYPDSYIQVESDGNNDVLILHIKNEGSAAAVIYKIEVVGLKTIDNVVGALNNSIPTSFSAQGNDLVIPPGAEDTARINLNVDAIAGTNYKVNIYTRAGNVIPATVQAKTSTTQT</sequence>
<reference evidence="2" key="1">
    <citation type="journal article" date="2020" name="mSystems">
        <title>Genome- and Community-Level Interaction Insights into Carbon Utilization and Element Cycling Functions of Hydrothermarchaeota in Hydrothermal Sediment.</title>
        <authorList>
            <person name="Zhou Z."/>
            <person name="Liu Y."/>
            <person name="Xu W."/>
            <person name="Pan J."/>
            <person name="Luo Z.H."/>
            <person name="Li M."/>
        </authorList>
    </citation>
    <scope>NUCLEOTIDE SEQUENCE [LARGE SCALE GENOMIC DNA]</scope>
    <source>
        <strain evidence="2">SpSt-637</strain>
    </source>
</reference>
<keyword evidence="1" id="KW-1133">Transmembrane helix</keyword>
<dbReference type="NCBIfam" id="TIGR02537">
    <property type="entry name" value="arch_flag_Nterm"/>
    <property type="match status" value="1"/>
</dbReference>
<keyword evidence="1" id="KW-0472">Membrane</keyword>
<keyword evidence="1" id="KW-0812">Transmembrane</keyword>
<proteinExistence type="predicted"/>
<gene>
    <name evidence="2" type="ORF">ENU08_03800</name>
</gene>
<evidence type="ECO:0000313" key="2">
    <source>
        <dbReference type="EMBL" id="HGQ64348.1"/>
    </source>
</evidence>
<evidence type="ECO:0000256" key="1">
    <source>
        <dbReference type="SAM" id="Phobius"/>
    </source>
</evidence>
<dbReference type="EMBL" id="DTBD01000025">
    <property type="protein sequence ID" value="HGQ64348.1"/>
    <property type="molecule type" value="Genomic_DNA"/>
</dbReference>
<feature type="transmembrane region" description="Helical" evidence="1">
    <location>
        <begin position="12"/>
        <end position="37"/>
    </location>
</feature>
<evidence type="ECO:0008006" key="3">
    <source>
        <dbReference type="Google" id="ProtNLM"/>
    </source>
</evidence>
<accession>A0A7C4NMN5</accession>
<dbReference type="AlphaFoldDB" id="A0A7C4NMN5"/>
<protein>
    <recommendedName>
        <fullName evidence="3">DUF4352 domain-containing protein</fullName>
    </recommendedName>
</protein>
<organism evidence="2">
    <name type="scientific">Ignisphaera aggregans</name>
    <dbReference type="NCBI Taxonomy" id="334771"/>
    <lineage>
        <taxon>Archaea</taxon>
        <taxon>Thermoproteota</taxon>
        <taxon>Thermoprotei</taxon>
        <taxon>Desulfurococcales</taxon>
        <taxon>Desulfurococcaceae</taxon>
        <taxon>Ignisphaera</taxon>
    </lineage>
</organism>
<dbReference type="InterPro" id="IPR013373">
    <property type="entry name" value="Flagellin/pilin_N_arc"/>
</dbReference>
<comment type="caution">
    <text evidence="2">The sequence shown here is derived from an EMBL/GenBank/DDBJ whole genome shotgun (WGS) entry which is preliminary data.</text>
</comment>
<name>A0A7C4NMN5_9CREN</name>